<reference evidence="3" key="1">
    <citation type="journal article" date="2019" name="Int. J. Syst. Evol. Microbiol.">
        <title>The Global Catalogue of Microorganisms (GCM) 10K type strain sequencing project: providing services to taxonomists for standard genome sequencing and annotation.</title>
        <authorList>
            <consortium name="The Broad Institute Genomics Platform"/>
            <consortium name="The Broad Institute Genome Sequencing Center for Infectious Disease"/>
            <person name="Wu L."/>
            <person name="Ma J."/>
        </authorList>
    </citation>
    <scope>NUCLEOTIDE SEQUENCE [LARGE SCALE GENOMIC DNA]</scope>
    <source>
        <strain evidence="3">CGMCC 4.1641</strain>
    </source>
</reference>
<gene>
    <name evidence="2" type="ORF">ACFPP6_30160</name>
</gene>
<dbReference type="RefSeq" id="WP_382049107.1">
    <property type="nucleotide sequence ID" value="NZ_JBHSKJ010000022.1"/>
</dbReference>
<feature type="region of interest" description="Disordered" evidence="1">
    <location>
        <begin position="1"/>
        <end position="30"/>
    </location>
</feature>
<name>A0ABW0A7F6_9ACTN</name>
<keyword evidence="3" id="KW-1185">Reference proteome</keyword>
<comment type="caution">
    <text evidence="2">The sequence shown here is derived from an EMBL/GenBank/DDBJ whole genome shotgun (WGS) entry which is preliminary data.</text>
</comment>
<organism evidence="2 3">
    <name type="scientific">Streptomyces aureoversilis</name>
    <dbReference type="NCBI Taxonomy" id="67277"/>
    <lineage>
        <taxon>Bacteria</taxon>
        <taxon>Bacillati</taxon>
        <taxon>Actinomycetota</taxon>
        <taxon>Actinomycetes</taxon>
        <taxon>Kitasatosporales</taxon>
        <taxon>Streptomycetaceae</taxon>
        <taxon>Streptomyces</taxon>
    </lineage>
</organism>
<dbReference type="Proteomes" id="UP001596222">
    <property type="component" value="Unassembled WGS sequence"/>
</dbReference>
<accession>A0ABW0A7F6</accession>
<evidence type="ECO:0000256" key="1">
    <source>
        <dbReference type="SAM" id="MobiDB-lite"/>
    </source>
</evidence>
<dbReference type="EMBL" id="JBHSKJ010000022">
    <property type="protein sequence ID" value="MFC5148936.1"/>
    <property type="molecule type" value="Genomic_DNA"/>
</dbReference>
<evidence type="ECO:0000313" key="3">
    <source>
        <dbReference type="Proteomes" id="UP001596222"/>
    </source>
</evidence>
<protein>
    <submittedName>
        <fullName evidence="2">Uncharacterized protein</fullName>
    </submittedName>
</protein>
<sequence>MSMEPGQESRSGSRPAIGTMYAHGGAPRPDYANESLVFIYRWIRRSEGKDPAFGAQVLEQMAAGLQDYAEQRGVRLVGDPGFGFPDPNRLPAHVQESLRPVLVAQEPSVWRRFFGMVLVRAWQGTGPLDR</sequence>
<evidence type="ECO:0000313" key="2">
    <source>
        <dbReference type="EMBL" id="MFC5148936.1"/>
    </source>
</evidence>
<proteinExistence type="predicted"/>